<evidence type="ECO:0000256" key="8">
    <source>
        <dbReference type="PIRSR" id="PIRSR016262-2"/>
    </source>
</evidence>
<sequence>MNTGWVVDLGSMEYRAAWDLQRRVAQGVAKNLVPDVLLLVEHPPVYTLGRAAHGSAQNLIWDQDKRTREGIGFVEVDRGGDITYHGPGQIVGYPILDLNRYGRDLHQYLRNLEEALIRTLEEFGVIGERMPPNTGVWVGNEKVAAIGVKASRWITQHGFALNVAPNLEHFQGIVPCGIQDKGVTSLEKLTGRRMTLDEVKPVVVRHLARVLALDFETITLSSLMDRIS</sequence>
<reference evidence="11 12" key="1">
    <citation type="journal article" date="2014" name="BMC Genomics">
        <title>Comparison of environmental and isolate Sulfobacillus genomes reveals diverse carbon, sulfur, nitrogen, and hydrogen metabolisms.</title>
        <authorList>
            <person name="Justice N.B."/>
            <person name="Norman A."/>
            <person name="Brown C.T."/>
            <person name="Singh A."/>
            <person name="Thomas B.C."/>
            <person name="Banfield J.F."/>
        </authorList>
    </citation>
    <scope>NUCLEOTIDE SEQUENCE [LARGE SCALE GENOMIC DNA]</scope>
    <source>
        <strain evidence="11">AMDSBA1</strain>
    </source>
</reference>
<evidence type="ECO:0000256" key="9">
    <source>
        <dbReference type="PIRSR" id="PIRSR016262-3"/>
    </source>
</evidence>
<dbReference type="PROSITE" id="PS01313">
    <property type="entry name" value="LIPB"/>
    <property type="match status" value="1"/>
</dbReference>
<keyword evidence="3 5" id="KW-0012">Acyltransferase</keyword>
<dbReference type="NCBIfam" id="NF010925">
    <property type="entry name" value="PRK14345.1"/>
    <property type="match status" value="1"/>
</dbReference>
<feature type="domain" description="BPL/LPL catalytic" evidence="10">
    <location>
        <begin position="31"/>
        <end position="215"/>
    </location>
</feature>
<feature type="active site" description="Acyl-thioester intermediate" evidence="5 7">
    <location>
        <position position="176"/>
    </location>
</feature>
<protein>
    <recommendedName>
        <fullName evidence="5 6">Octanoyltransferase</fullName>
        <ecNumber evidence="5 6">2.3.1.181</ecNumber>
    </recommendedName>
    <alternativeName>
        <fullName evidence="5">Lipoate-protein ligase B</fullName>
    </alternativeName>
    <alternativeName>
        <fullName evidence="5">Lipoyl/octanoyl transferase</fullName>
    </alternativeName>
    <alternativeName>
        <fullName evidence="5">Octanoyl-[acyl-carrier-protein]-protein N-octanoyltransferase</fullName>
    </alternativeName>
</protein>
<dbReference type="PANTHER" id="PTHR10993">
    <property type="entry name" value="OCTANOYLTRANSFERASE"/>
    <property type="match status" value="1"/>
</dbReference>
<organism evidence="11 12">
    <name type="scientific">Sulfobacillus benefaciens</name>
    <dbReference type="NCBI Taxonomy" id="453960"/>
    <lineage>
        <taxon>Bacteria</taxon>
        <taxon>Bacillati</taxon>
        <taxon>Bacillota</taxon>
        <taxon>Clostridia</taxon>
        <taxon>Eubacteriales</taxon>
        <taxon>Clostridiales Family XVII. Incertae Sedis</taxon>
        <taxon>Sulfobacillus</taxon>
    </lineage>
</organism>
<evidence type="ECO:0000256" key="6">
    <source>
        <dbReference type="PIRNR" id="PIRNR016262"/>
    </source>
</evidence>
<dbReference type="UniPathway" id="UPA00538">
    <property type="reaction ID" value="UER00592"/>
</dbReference>
<proteinExistence type="inferred from homology"/>
<dbReference type="CDD" id="cd16444">
    <property type="entry name" value="LipB"/>
    <property type="match status" value="1"/>
</dbReference>
<feature type="binding site" evidence="5 8">
    <location>
        <begin position="158"/>
        <end position="160"/>
    </location>
    <ligand>
        <name>substrate</name>
    </ligand>
</feature>
<comment type="catalytic activity">
    <reaction evidence="5 6">
        <text>octanoyl-[ACP] + L-lysyl-[protein] = N(6)-octanoyl-L-lysyl-[protein] + holo-[ACP] + H(+)</text>
        <dbReference type="Rhea" id="RHEA:17665"/>
        <dbReference type="Rhea" id="RHEA-COMP:9636"/>
        <dbReference type="Rhea" id="RHEA-COMP:9685"/>
        <dbReference type="Rhea" id="RHEA-COMP:9752"/>
        <dbReference type="Rhea" id="RHEA-COMP:9928"/>
        <dbReference type="ChEBI" id="CHEBI:15378"/>
        <dbReference type="ChEBI" id="CHEBI:29969"/>
        <dbReference type="ChEBI" id="CHEBI:64479"/>
        <dbReference type="ChEBI" id="CHEBI:78463"/>
        <dbReference type="ChEBI" id="CHEBI:78809"/>
        <dbReference type="EC" id="2.3.1.181"/>
    </reaction>
</comment>
<dbReference type="HAMAP" id="MF_00013">
    <property type="entry name" value="LipB"/>
    <property type="match status" value="1"/>
</dbReference>
<comment type="subcellular location">
    <subcellularLocation>
        <location evidence="5">Cytoplasm</location>
    </subcellularLocation>
</comment>
<comment type="similarity">
    <text evidence="5 6">Belongs to the LipB family.</text>
</comment>
<feature type="binding site" evidence="5 8">
    <location>
        <begin position="145"/>
        <end position="147"/>
    </location>
    <ligand>
        <name>substrate</name>
    </ligand>
</feature>
<keyword evidence="2 5" id="KW-0808">Transferase</keyword>
<keyword evidence="5" id="KW-0963">Cytoplasm</keyword>
<evidence type="ECO:0000256" key="3">
    <source>
        <dbReference type="ARBA" id="ARBA00023315"/>
    </source>
</evidence>
<dbReference type="InterPro" id="IPR004143">
    <property type="entry name" value="BPL_LPL_catalytic"/>
</dbReference>
<dbReference type="PIRSF" id="PIRSF016262">
    <property type="entry name" value="LPLase"/>
    <property type="match status" value="1"/>
</dbReference>
<evidence type="ECO:0000256" key="1">
    <source>
        <dbReference type="ARBA" id="ARBA00004821"/>
    </source>
</evidence>
<dbReference type="SUPFAM" id="SSF55681">
    <property type="entry name" value="Class II aaRS and biotin synthetases"/>
    <property type="match status" value="1"/>
</dbReference>
<evidence type="ECO:0000256" key="7">
    <source>
        <dbReference type="PIRSR" id="PIRSR016262-1"/>
    </source>
</evidence>
<evidence type="ECO:0000256" key="4">
    <source>
        <dbReference type="ARBA" id="ARBA00024732"/>
    </source>
</evidence>
<dbReference type="Pfam" id="PF21948">
    <property type="entry name" value="LplA-B_cat"/>
    <property type="match status" value="1"/>
</dbReference>
<name>A0A2T2WWP2_9FIRM</name>
<evidence type="ECO:0000259" key="10">
    <source>
        <dbReference type="PROSITE" id="PS51733"/>
    </source>
</evidence>
<comment type="pathway">
    <text evidence="1 5 6">Protein modification; protein lipoylation via endogenous pathway; protein N(6)-(lipoyl)lysine from octanoyl-[acyl-carrier-protein]: step 1/2.</text>
</comment>
<gene>
    <name evidence="5" type="primary">lipB</name>
    <name evidence="11" type="ORF">C7B43_13450</name>
</gene>
<evidence type="ECO:0000256" key="5">
    <source>
        <dbReference type="HAMAP-Rule" id="MF_00013"/>
    </source>
</evidence>
<evidence type="ECO:0000313" key="11">
    <source>
        <dbReference type="EMBL" id="PSR26648.1"/>
    </source>
</evidence>
<dbReference type="InterPro" id="IPR045864">
    <property type="entry name" value="aa-tRNA-synth_II/BPL/LPL"/>
</dbReference>
<comment type="miscellaneous">
    <text evidence="5">In the reaction, the free carboxyl group of octanoic acid is attached via an amide linkage to the epsilon-amino group of a specific lysine residue of lipoyl domains of lipoate-dependent enzymes.</text>
</comment>
<dbReference type="GO" id="GO:0033819">
    <property type="term" value="F:lipoyl(octanoyl) transferase activity"/>
    <property type="evidence" value="ECO:0007669"/>
    <property type="project" value="UniProtKB-EC"/>
</dbReference>
<dbReference type="GO" id="GO:0009249">
    <property type="term" value="P:protein lipoylation"/>
    <property type="evidence" value="ECO:0007669"/>
    <property type="project" value="InterPro"/>
</dbReference>
<dbReference type="NCBIfam" id="TIGR00214">
    <property type="entry name" value="lipB"/>
    <property type="match status" value="1"/>
</dbReference>
<comment type="caution">
    <text evidence="11">The sequence shown here is derived from an EMBL/GenBank/DDBJ whole genome shotgun (WGS) entry which is preliminary data.</text>
</comment>
<dbReference type="PANTHER" id="PTHR10993:SF7">
    <property type="entry name" value="LIPOYLTRANSFERASE 2, MITOCHONDRIAL-RELATED"/>
    <property type="match status" value="1"/>
</dbReference>
<dbReference type="Proteomes" id="UP000242699">
    <property type="component" value="Unassembled WGS sequence"/>
</dbReference>
<dbReference type="Gene3D" id="3.30.930.10">
    <property type="entry name" value="Bira Bifunctional Protein, Domain 2"/>
    <property type="match status" value="1"/>
</dbReference>
<dbReference type="GO" id="GO:0005737">
    <property type="term" value="C:cytoplasm"/>
    <property type="evidence" value="ECO:0007669"/>
    <property type="project" value="UniProtKB-SubCell"/>
</dbReference>
<dbReference type="EMBL" id="PXYT01000034">
    <property type="protein sequence ID" value="PSR26648.1"/>
    <property type="molecule type" value="Genomic_DNA"/>
</dbReference>
<evidence type="ECO:0000313" key="12">
    <source>
        <dbReference type="Proteomes" id="UP000242699"/>
    </source>
</evidence>
<evidence type="ECO:0000256" key="2">
    <source>
        <dbReference type="ARBA" id="ARBA00022679"/>
    </source>
</evidence>
<comment type="function">
    <text evidence="4 5 6">Catalyzes the transfer of endogenously produced octanoic acid from octanoyl-acyl-carrier-protein onto the lipoyl domains of lipoate-dependent enzymes. Lipoyl-ACP can also act as a substrate although octanoyl-ACP is likely to be the physiological substrate.</text>
</comment>
<dbReference type="InterPro" id="IPR000544">
    <property type="entry name" value="Octanoyltransferase"/>
</dbReference>
<feature type="site" description="Lowers pKa of active site Cys" evidence="5 9">
    <location>
        <position position="142"/>
    </location>
</feature>
<dbReference type="PROSITE" id="PS51733">
    <property type="entry name" value="BPL_LPL_CATALYTIC"/>
    <property type="match status" value="1"/>
</dbReference>
<dbReference type="InterPro" id="IPR020605">
    <property type="entry name" value="Octanoyltransferase_CS"/>
</dbReference>
<accession>A0A2T2WWP2</accession>
<dbReference type="EC" id="2.3.1.181" evidence="5 6"/>
<dbReference type="AlphaFoldDB" id="A0A2T2WWP2"/>
<feature type="binding site" evidence="5 8">
    <location>
        <begin position="78"/>
        <end position="85"/>
    </location>
    <ligand>
        <name>substrate</name>
    </ligand>
</feature>
<dbReference type="FunFam" id="3.30.930.10:FF:000035">
    <property type="entry name" value="Putative lipoyltransferase 2, mitochondrial"/>
    <property type="match status" value="1"/>
</dbReference>